<dbReference type="EMBL" id="JAKCXM010000307">
    <property type="protein sequence ID" value="KAJ0396174.1"/>
    <property type="molecule type" value="Genomic_DNA"/>
</dbReference>
<dbReference type="PANTHER" id="PTHR33119">
    <property type="entry name" value="IFI3P"/>
    <property type="match status" value="1"/>
</dbReference>
<proteinExistence type="predicted"/>
<dbReference type="InterPro" id="IPR025340">
    <property type="entry name" value="DUF4246"/>
</dbReference>
<sequence>MAHSKKEQCDDWRIACWVAVMIVATACLDVLTRSSSCTCSVREEEEERMPTRKAAPKKVSAKAAAANKKKAAVAKPPKFRGRVLEYAKAYSARSLVELWLRAGVGGILSKRHWWRKWCRKLPAKRGADGEGETIREKWLREFEDSVTSGLVHWTTTSWVPNHNTVGVKLQGFPADGSLASKRAFLTAKCQQQLDLELLWGYPIDSESTKRLESFSMIVWFCSHVLLNRSLLALAADDDKLAALTVHAVPFSVGTPESCAIARDLIMKVRRSQSKKAALEECLPDAKFTSEAAKAFWFHLWMVGKKLDELRACVTQTVDNVIEEYDLSHRKDDGGVVSPGPVDETCVANDLIPVELEAKFSAELAALENVPSDLKDWHPGSNYQVLDLVHPSLYCCVFGQTRRAAKPNATAAPVTASESMNQIMFAGQDLVENASRGQVQHQWIPSEFQISRDGSVQVLSYINNLHPVDHVDMYDSIAEIFAAFVPMFDQVLTCLTTTRSPKAQLDARGLSRYDTAHVPWTPMIPKSIMVEPETKNTYTLKGTTAQVIVKIAEILLTPENPRYPGGAWHVEGTDAEQIVATGIYYFGCDNITESKLSFRVSVKEPRTQEFDNLGVAALYGLEEGEELVQYLGAATAVNGRCIVFPNTLQHKVEPFELADPTQPGVRKILAFFLVDPGRPIPSTAVIPPQQEDWRRRAQETLLPSIPNAVMNDSLASFLGGSMSLHEAKRHREELMEARRATTHQQYDSGVFSFSSTFSYCEH</sequence>
<dbReference type="PROSITE" id="PS51257">
    <property type="entry name" value="PROKAR_LIPOPROTEIN"/>
    <property type="match status" value="1"/>
</dbReference>
<keyword evidence="4" id="KW-1185">Reference proteome</keyword>
<dbReference type="AlphaFoldDB" id="A0AAD5LX37"/>
<evidence type="ECO:0000313" key="3">
    <source>
        <dbReference type="EMBL" id="KAJ0396174.1"/>
    </source>
</evidence>
<dbReference type="InterPro" id="IPR049192">
    <property type="entry name" value="DUF4246_C"/>
</dbReference>
<accession>A0AAD5LX37</accession>
<keyword evidence="1" id="KW-0812">Transmembrane</keyword>
<organism evidence="3 4">
    <name type="scientific">Pythium insidiosum</name>
    <name type="common">Pythiosis disease agent</name>
    <dbReference type="NCBI Taxonomy" id="114742"/>
    <lineage>
        <taxon>Eukaryota</taxon>
        <taxon>Sar</taxon>
        <taxon>Stramenopiles</taxon>
        <taxon>Oomycota</taxon>
        <taxon>Peronosporomycetes</taxon>
        <taxon>Pythiales</taxon>
        <taxon>Pythiaceae</taxon>
        <taxon>Pythium</taxon>
    </lineage>
</organism>
<name>A0AAD5LX37_PYTIN</name>
<dbReference type="Pfam" id="PF14033">
    <property type="entry name" value="DUF4246"/>
    <property type="match status" value="1"/>
</dbReference>
<dbReference type="PANTHER" id="PTHR33119:SF1">
    <property type="entry name" value="FE2OG DIOXYGENASE DOMAIN-CONTAINING PROTEIN"/>
    <property type="match status" value="1"/>
</dbReference>
<evidence type="ECO:0000259" key="2">
    <source>
        <dbReference type="Pfam" id="PF14033"/>
    </source>
</evidence>
<keyword evidence="1" id="KW-0472">Membrane</keyword>
<gene>
    <name evidence="3" type="ORF">P43SY_006217</name>
</gene>
<keyword evidence="1" id="KW-1133">Transmembrane helix</keyword>
<feature type="domain" description="DUF4246" evidence="2">
    <location>
        <begin position="341"/>
        <end position="695"/>
    </location>
</feature>
<dbReference type="Proteomes" id="UP001209570">
    <property type="component" value="Unassembled WGS sequence"/>
</dbReference>
<comment type="caution">
    <text evidence="3">The sequence shown here is derived from an EMBL/GenBank/DDBJ whole genome shotgun (WGS) entry which is preliminary data.</text>
</comment>
<feature type="transmembrane region" description="Helical" evidence="1">
    <location>
        <begin position="12"/>
        <end position="31"/>
    </location>
</feature>
<evidence type="ECO:0000256" key="1">
    <source>
        <dbReference type="SAM" id="Phobius"/>
    </source>
</evidence>
<protein>
    <recommendedName>
        <fullName evidence="2">DUF4246 domain-containing protein</fullName>
    </recommendedName>
</protein>
<reference evidence="3" key="1">
    <citation type="submission" date="2021-12" db="EMBL/GenBank/DDBJ databases">
        <title>Prjna785345.</title>
        <authorList>
            <person name="Rujirawat T."/>
            <person name="Krajaejun T."/>
        </authorList>
    </citation>
    <scope>NUCLEOTIDE SEQUENCE</scope>
    <source>
        <strain evidence="3">Pi057C3</strain>
    </source>
</reference>
<evidence type="ECO:0000313" key="4">
    <source>
        <dbReference type="Proteomes" id="UP001209570"/>
    </source>
</evidence>